<dbReference type="PANTHER" id="PTHR42788">
    <property type="entry name" value="TAURINE IMPORT ATP-BINDING PROTEIN-RELATED"/>
    <property type="match status" value="1"/>
</dbReference>
<dbReference type="SUPFAM" id="SSF52540">
    <property type="entry name" value="P-loop containing nucleoside triphosphate hydrolases"/>
    <property type="match status" value="1"/>
</dbReference>
<dbReference type="PROSITE" id="PS50893">
    <property type="entry name" value="ABC_TRANSPORTER_2"/>
    <property type="match status" value="1"/>
</dbReference>
<evidence type="ECO:0000259" key="4">
    <source>
        <dbReference type="PROSITE" id="PS50893"/>
    </source>
</evidence>
<dbReference type="AlphaFoldDB" id="A0A135L248"/>
<evidence type="ECO:0000313" key="5">
    <source>
        <dbReference type="EMBL" id="KXG43020.1"/>
    </source>
</evidence>
<reference evidence="5 6" key="1">
    <citation type="submission" date="2016-02" db="EMBL/GenBank/DDBJ databases">
        <title>Draft Genome for Tepidibacillus decaturensis nov. sp. Strain Z9, an Anaerobic, Moderately Thermophilic and Heterotrophic Bacterium from Deep Subsurface of the Illinois Basin, USA.</title>
        <authorList>
            <person name="Dong Y."/>
            <person name="Chang J.Y."/>
            <person name="Sanford R."/>
            <person name="Fouke B.W."/>
        </authorList>
    </citation>
    <scope>NUCLEOTIDE SEQUENCE [LARGE SCALE GENOMIC DNA]</scope>
    <source>
        <strain evidence="5 6">Z9</strain>
    </source>
</reference>
<dbReference type="PROSITE" id="PS00211">
    <property type="entry name" value="ABC_TRANSPORTER_1"/>
    <property type="match status" value="1"/>
</dbReference>
<keyword evidence="6" id="KW-1185">Reference proteome</keyword>
<dbReference type="InterPro" id="IPR050166">
    <property type="entry name" value="ABC_transporter_ATP-bind"/>
</dbReference>
<dbReference type="InterPro" id="IPR017871">
    <property type="entry name" value="ABC_transporter-like_CS"/>
</dbReference>
<proteinExistence type="predicted"/>
<accession>A0A135L248</accession>
<evidence type="ECO:0000256" key="3">
    <source>
        <dbReference type="ARBA" id="ARBA00022840"/>
    </source>
</evidence>
<keyword evidence="2" id="KW-0547">Nucleotide-binding</keyword>
<dbReference type="OrthoDB" id="9802264at2"/>
<dbReference type="Gene3D" id="3.40.50.300">
    <property type="entry name" value="P-loop containing nucleotide triphosphate hydrolases"/>
    <property type="match status" value="1"/>
</dbReference>
<feature type="domain" description="ABC transporter" evidence="4">
    <location>
        <begin position="6"/>
        <end position="237"/>
    </location>
</feature>
<evidence type="ECO:0000256" key="1">
    <source>
        <dbReference type="ARBA" id="ARBA00022448"/>
    </source>
</evidence>
<comment type="caution">
    <text evidence="5">The sequence shown here is derived from an EMBL/GenBank/DDBJ whole genome shotgun (WGS) entry which is preliminary data.</text>
</comment>
<sequence length="256" mass="28865">MSEISIILERISKNYHTQTDEILAVKDIDLSIKKGEFISLVGPSGCGKSTILSMISGLFPPSEGKIIINGQEVTGPSQKIGYMLQQDYLLKWRTIEENILLGLEIQGRLNEITKKHALYLLDEMGLSSYAKAHPNQLSGGMRQRVALVRTLATNPDILLLDEPFSALDYQTKLKLEDLVVETIRKHQKTTILVTHDLGEAIAMSDRVVILGKNPGHVKKIIPIPDELRDPLPFITREKSEFQTYFHMIWGEMDNDE</sequence>
<name>A0A135L248_9BACI</name>
<dbReference type="InterPro" id="IPR003439">
    <property type="entry name" value="ABC_transporter-like_ATP-bd"/>
</dbReference>
<dbReference type="RefSeq" id="WP_068723015.1">
    <property type="nucleotide sequence ID" value="NZ_LSKU01000001.1"/>
</dbReference>
<dbReference type="STRING" id="1413211.U473_02515"/>
<dbReference type="PANTHER" id="PTHR42788:SF21">
    <property type="entry name" value="ABC TRANSPORTER ATP-BINDING PROTEIN"/>
    <property type="match status" value="1"/>
</dbReference>
<dbReference type="InterPro" id="IPR003593">
    <property type="entry name" value="AAA+_ATPase"/>
</dbReference>
<evidence type="ECO:0000256" key="2">
    <source>
        <dbReference type="ARBA" id="ARBA00022741"/>
    </source>
</evidence>
<dbReference type="Proteomes" id="UP000070352">
    <property type="component" value="Unassembled WGS sequence"/>
</dbReference>
<dbReference type="InterPro" id="IPR027417">
    <property type="entry name" value="P-loop_NTPase"/>
</dbReference>
<keyword evidence="1" id="KW-0813">Transport</keyword>
<dbReference type="Pfam" id="PF00005">
    <property type="entry name" value="ABC_tran"/>
    <property type="match status" value="1"/>
</dbReference>
<dbReference type="GO" id="GO:0016887">
    <property type="term" value="F:ATP hydrolysis activity"/>
    <property type="evidence" value="ECO:0007669"/>
    <property type="project" value="InterPro"/>
</dbReference>
<keyword evidence="3 5" id="KW-0067">ATP-binding</keyword>
<organism evidence="5 6">
    <name type="scientific">Tepidibacillus decaturensis</name>
    <dbReference type="NCBI Taxonomy" id="1413211"/>
    <lineage>
        <taxon>Bacteria</taxon>
        <taxon>Bacillati</taxon>
        <taxon>Bacillota</taxon>
        <taxon>Bacilli</taxon>
        <taxon>Bacillales</taxon>
        <taxon>Bacillaceae</taxon>
        <taxon>Tepidibacillus</taxon>
    </lineage>
</organism>
<dbReference type="CDD" id="cd03293">
    <property type="entry name" value="ABC_NrtD_SsuB_transporters"/>
    <property type="match status" value="1"/>
</dbReference>
<dbReference type="GO" id="GO:0005524">
    <property type="term" value="F:ATP binding"/>
    <property type="evidence" value="ECO:0007669"/>
    <property type="project" value="UniProtKB-KW"/>
</dbReference>
<protein>
    <submittedName>
        <fullName evidence="5">Spermidine/putrescine ABC transporter ATP-binding protein</fullName>
    </submittedName>
</protein>
<dbReference type="SMART" id="SM00382">
    <property type="entry name" value="AAA"/>
    <property type="match status" value="1"/>
</dbReference>
<dbReference type="EMBL" id="LSKU01000001">
    <property type="protein sequence ID" value="KXG43020.1"/>
    <property type="molecule type" value="Genomic_DNA"/>
</dbReference>
<evidence type="ECO:0000313" key="6">
    <source>
        <dbReference type="Proteomes" id="UP000070352"/>
    </source>
</evidence>
<gene>
    <name evidence="5" type="ORF">U473_02515</name>
</gene>